<proteinExistence type="predicted"/>
<dbReference type="AlphaFoldDB" id="A0A3M2RJ94"/>
<protein>
    <recommendedName>
        <fullName evidence="1">Bro-N domain-containing protein</fullName>
    </recommendedName>
</protein>
<dbReference type="EMBL" id="QMDL01000001">
    <property type="protein sequence ID" value="RMJ05413.1"/>
    <property type="molecule type" value="Genomic_DNA"/>
</dbReference>
<dbReference type="Proteomes" id="UP000265903">
    <property type="component" value="Unassembled WGS sequence"/>
</dbReference>
<evidence type="ECO:0000313" key="3">
    <source>
        <dbReference type="Proteomes" id="UP000265903"/>
    </source>
</evidence>
<dbReference type="RefSeq" id="WP_114332942.1">
    <property type="nucleotide sequence ID" value="NZ_QMDL01000001.1"/>
</dbReference>
<comment type="caution">
    <text evidence="2">The sequence shown here is derived from an EMBL/GenBank/DDBJ whole genome shotgun (WGS) entry which is preliminary data.</text>
</comment>
<evidence type="ECO:0000259" key="1">
    <source>
        <dbReference type="PROSITE" id="PS51750"/>
    </source>
</evidence>
<dbReference type="Pfam" id="PF02498">
    <property type="entry name" value="Bro-N"/>
    <property type="match status" value="1"/>
</dbReference>
<dbReference type="InterPro" id="IPR003497">
    <property type="entry name" value="BRO_N_domain"/>
</dbReference>
<evidence type="ECO:0000313" key="2">
    <source>
        <dbReference type="EMBL" id="RMJ05413.1"/>
    </source>
</evidence>
<keyword evidence="3" id="KW-1185">Reference proteome</keyword>
<dbReference type="SMART" id="SM01040">
    <property type="entry name" value="Bro-N"/>
    <property type="match status" value="1"/>
</dbReference>
<name>A0A3M2RJ94_9GAMM</name>
<gene>
    <name evidence="2" type="ORF">DOQ08_00080</name>
</gene>
<accession>A0A3M2RJ94</accession>
<sequence length="266" mass="29749">MRESASFNQIVLSYPGTAGHQEVRTIMRGEEVLFSLADVVRVLAAENGRLSGGDAGKGFKGLFAAQIEALESDEHEVVSEPQTRGYDLPHQTYVTQPGLFRVVMRDTSPAAKQFQRWVLHDVLPSIQRHGTYPPPTKNESSSEIRRATEILLQEIKAREALEQKTKELERQTKAKFIEHENRIDELAGRMSVQVGSDRLAGCISVHDYCAGRGYDTTKLQFVFAMSQKLSLEQSVPHGRRESSGNSMADIVFNPTIIEEAIKHHDC</sequence>
<organism evidence="2 3">
    <name type="scientific">Marinobacter litoralis</name>
    <dbReference type="NCBI Taxonomy" id="187981"/>
    <lineage>
        <taxon>Bacteria</taxon>
        <taxon>Pseudomonadati</taxon>
        <taxon>Pseudomonadota</taxon>
        <taxon>Gammaproteobacteria</taxon>
        <taxon>Pseudomonadales</taxon>
        <taxon>Marinobacteraceae</taxon>
        <taxon>Marinobacter</taxon>
    </lineage>
</organism>
<dbReference type="PROSITE" id="PS51750">
    <property type="entry name" value="BRO_N"/>
    <property type="match status" value="1"/>
</dbReference>
<reference evidence="2 3" key="1">
    <citation type="submission" date="2018-08" db="EMBL/GenBank/DDBJ databases">
        <title>Whole Genome Sequence of the Moderate Halophilic Marine Bacterium Marinobacter litoralis Sw-45.</title>
        <authorList>
            <person name="Musa H."/>
        </authorList>
    </citation>
    <scope>NUCLEOTIDE SEQUENCE [LARGE SCALE GENOMIC DNA]</scope>
    <source>
        <strain evidence="2 3">Sw-45</strain>
    </source>
</reference>
<feature type="domain" description="Bro-N" evidence="1">
    <location>
        <begin position="9"/>
        <end position="130"/>
    </location>
</feature>